<feature type="region of interest" description="Disordered" evidence="11">
    <location>
        <begin position="582"/>
        <end position="613"/>
    </location>
</feature>
<proteinExistence type="predicted"/>
<reference evidence="14" key="1">
    <citation type="submission" date="2025-08" db="UniProtKB">
        <authorList>
            <consortium name="RefSeq"/>
        </authorList>
    </citation>
    <scope>IDENTIFICATION</scope>
    <source>
        <tissue evidence="14">Lung</tissue>
    </source>
</reference>
<evidence type="ECO:0000256" key="10">
    <source>
        <dbReference type="PROSITE-ProRule" id="PRU00042"/>
    </source>
</evidence>
<keyword evidence="2" id="KW-0677">Repeat</keyword>
<keyword evidence="9" id="KW-0539">Nucleus</keyword>
<evidence type="ECO:0000256" key="4">
    <source>
        <dbReference type="ARBA" id="ARBA00022833"/>
    </source>
</evidence>
<dbReference type="Pfam" id="PF19627">
    <property type="entry name" value="ADNP_N"/>
    <property type="match status" value="1"/>
</dbReference>
<dbReference type="InterPro" id="IPR001356">
    <property type="entry name" value="HD"/>
</dbReference>
<gene>
    <name evidence="14" type="primary">ADNP2</name>
</gene>
<accession>A0A6J3CLA5</accession>
<organism evidence="13 14">
    <name type="scientific">Aythya fuligula</name>
    <name type="common">Tufted duck</name>
    <name type="synonym">Anas fuligula</name>
    <dbReference type="NCBI Taxonomy" id="219594"/>
    <lineage>
        <taxon>Eukaryota</taxon>
        <taxon>Metazoa</taxon>
        <taxon>Chordata</taxon>
        <taxon>Craniata</taxon>
        <taxon>Vertebrata</taxon>
        <taxon>Euteleostomi</taxon>
        <taxon>Archelosauria</taxon>
        <taxon>Archosauria</taxon>
        <taxon>Dinosauria</taxon>
        <taxon>Saurischia</taxon>
        <taxon>Theropoda</taxon>
        <taxon>Coelurosauria</taxon>
        <taxon>Aves</taxon>
        <taxon>Neognathae</taxon>
        <taxon>Galloanserae</taxon>
        <taxon>Anseriformes</taxon>
        <taxon>Anatidae</taxon>
        <taxon>Aythyinae</taxon>
        <taxon>Aythya</taxon>
    </lineage>
</organism>
<name>A0A6J3CLA5_AYTFU</name>
<dbReference type="RefSeq" id="XP_032038198.1">
    <property type="nucleotide sequence ID" value="XM_032182307.1"/>
</dbReference>
<feature type="region of interest" description="Disordered" evidence="11">
    <location>
        <begin position="255"/>
        <end position="275"/>
    </location>
</feature>
<evidence type="ECO:0000259" key="12">
    <source>
        <dbReference type="PROSITE" id="PS50157"/>
    </source>
</evidence>
<dbReference type="GO" id="GO:0005634">
    <property type="term" value="C:nucleus"/>
    <property type="evidence" value="ECO:0007669"/>
    <property type="project" value="TreeGrafter"/>
</dbReference>
<evidence type="ECO:0000256" key="11">
    <source>
        <dbReference type="SAM" id="MobiDB-lite"/>
    </source>
</evidence>
<evidence type="ECO:0000256" key="1">
    <source>
        <dbReference type="ARBA" id="ARBA00022723"/>
    </source>
</evidence>
<evidence type="ECO:0000256" key="7">
    <source>
        <dbReference type="ARBA" id="ARBA00023155"/>
    </source>
</evidence>
<dbReference type="InParanoid" id="A0A6J3CLA5"/>
<dbReference type="KEGG" id="aful:116486231"/>
<dbReference type="PROSITE" id="PS00028">
    <property type="entry name" value="ZINC_FINGER_C2H2_1"/>
    <property type="match status" value="1"/>
</dbReference>
<keyword evidence="4" id="KW-0862">Zinc</keyword>
<dbReference type="GeneID" id="116486231"/>
<keyword evidence="5" id="KW-0805">Transcription regulation</keyword>
<evidence type="ECO:0000256" key="2">
    <source>
        <dbReference type="ARBA" id="ARBA00022737"/>
    </source>
</evidence>
<keyword evidence="1" id="KW-0479">Metal-binding</keyword>
<dbReference type="AlphaFoldDB" id="A0A6J3CLA5"/>
<dbReference type="CTD" id="22850"/>
<dbReference type="InterPro" id="IPR013087">
    <property type="entry name" value="Znf_C2H2_type"/>
</dbReference>
<dbReference type="SMART" id="SM00355">
    <property type="entry name" value="ZnF_C2H2"/>
    <property type="match status" value="7"/>
</dbReference>
<dbReference type="InterPro" id="IPR038861">
    <property type="entry name" value="ADNP/ADNP2"/>
</dbReference>
<dbReference type="GO" id="GO:0010468">
    <property type="term" value="P:regulation of gene expression"/>
    <property type="evidence" value="ECO:0007669"/>
    <property type="project" value="TreeGrafter"/>
</dbReference>
<keyword evidence="6 14" id="KW-0238">DNA-binding</keyword>
<protein>
    <submittedName>
        <fullName evidence="14">Activity-dependent neuroprotector homeobox protein 2</fullName>
    </submittedName>
</protein>
<dbReference type="SMART" id="SM00389">
    <property type="entry name" value="HOX"/>
    <property type="match status" value="1"/>
</dbReference>
<dbReference type="InterPro" id="IPR045762">
    <property type="entry name" value="ADNP_Znf"/>
</dbReference>
<evidence type="ECO:0000256" key="8">
    <source>
        <dbReference type="ARBA" id="ARBA00023163"/>
    </source>
</evidence>
<sequence>MFQIPVQNLDNIRKARKKVKGILVDLGLDSCRELLKNLKSFDPGEKYFCNTSWSDVSPWESVGKRKRYRTKPYCCSLCKFSSKLLTSFKNHLHRCHEDEMDQELVVPCPKCAFASEPKIVGKHIRMFHSSNKRIQNYTVSILDGMKQFRSDIINFTCLKCNFTDTLYYNMKKHVLMNHFENLISIYFGQRPDESEENSVEHYCKKCNASANSQDSLMYHVLTAETHRDLENKLRSVISEHIKKPGLVKQMHIAPKPPQSAAAPAPSSGPPAAPAGSITAPACIQLALPQNNQNQTVVQSKPVQNTVRSLTVPSASGSVPQTTSAPIVTPSHVTLVSSHLPVGQNSVNIQPSPSQPIIVSHRLPLNQPVRTTAVPLHHSVGTLSRPVAPAVIPLNQPVGPGLFPINQPLGTINSPVAAATLPVTQPVSPVNQLVAPGVLPVNQPVAPGVLSVNHSVGSVNRPTGPGVLPVAQTVAPGVLQLNQPVAPGVVPVGPGFLQLNQPVAPAVIPVNQPVRPAVSQNAAFLTAGSILRQLIPTGKQVNGIPTYTLAPVSVTLPVPPGGGVATVTPPQMPIQLMQSGAVTQLSQSPASAPSPPVLLTSQNLSLQAPPPRPETSQAVRQAKQWKTCPVCNELFPSNVYEVHMEVAHKHGEVKMKDTQQPDKLAACAPFLRWMTEKTVRCFSCKCFLCEEELMKHLLMHGLACLFCTVTFHDLKSLVEHNKTTHNGKKQLHADYSNRGFQLGNEAQGDLVFPHFDFSTVLPKEDIGEKEVHLAVLAGVNSRTLVPVYIKVKPQAAAEVNNRYSKKVLTCPFCFGTFISQRTYEMHLKERHHIMPTVHTILKSPAFKCIHCCGVYTGNMTLTAIAVHLLRCRSAPKDSNSSMKMQLERTEKKELLFVNGEKHDSVILKRKLSDSCFVAEDQRNKEQQPLSLCTGIALSPEEELYSGLVPFKRQKVNRTEIKKIPSSEDLHILAVDPKQYDHNSYDAQKQFLTDYFHERPYPSKKELELLSSLLYAWKIDVASFFGKRRSTCLKAINNHKPSVLLGFSMSELKNIKHSLNIKDEALDM</sequence>
<dbReference type="SUPFAM" id="SSF46689">
    <property type="entry name" value="Homeodomain-like"/>
    <property type="match status" value="1"/>
</dbReference>
<dbReference type="Proteomes" id="UP000504639">
    <property type="component" value="Chromosome 2"/>
</dbReference>
<evidence type="ECO:0000313" key="14">
    <source>
        <dbReference type="RefSeq" id="XP_032038198.1"/>
    </source>
</evidence>
<evidence type="ECO:0000256" key="5">
    <source>
        <dbReference type="ARBA" id="ARBA00023015"/>
    </source>
</evidence>
<dbReference type="GO" id="GO:0008270">
    <property type="term" value="F:zinc ion binding"/>
    <property type="evidence" value="ECO:0007669"/>
    <property type="project" value="UniProtKB-KW"/>
</dbReference>
<evidence type="ECO:0000256" key="9">
    <source>
        <dbReference type="ARBA" id="ARBA00023242"/>
    </source>
</evidence>
<feature type="domain" description="C2H2-type" evidence="12">
    <location>
        <begin position="701"/>
        <end position="729"/>
    </location>
</feature>
<dbReference type="Gene3D" id="3.30.160.60">
    <property type="entry name" value="Classic Zinc Finger"/>
    <property type="match status" value="1"/>
</dbReference>
<evidence type="ECO:0000313" key="13">
    <source>
        <dbReference type="Proteomes" id="UP000504639"/>
    </source>
</evidence>
<dbReference type="InterPro" id="IPR009057">
    <property type="entry name" value="Homeodomain-like_sf"/>
</dbReference>
<evidence type="ECO:0000256" key="6">
    <source>
        <dbReference type="ARBA" id="ARBA00023125"/>
    </source>
</evidence>
<keyword evidence="8" id="KW-0804">Transcription</keyword>
<dbReference type="PANTHER" id="PTHR15740">
    <property type="entry name" value="NEUROPROTECTIVE PEPTIDE-CONTAINING PROTEIN"/>
    <property type="match status" value="1"/>
</dbReference>
<keyword evidence="7 14" id="KW-0371">Homeobox</keyword>
<dbReference type="GO" id="GO:0003677">
    <property type="term" value="F:DNA binding"/>
    <property type="evidence" value="ECO:0007669"/>
    <property type="project" value="UniProtKB-KW"/>
</dbReference>
<dbReference type="PROSITE" id="PS50157">
    <property type="entry name" value="ZINC_FINGER_C2H2_2"/>
    <property type="match status" value="1"/>
</dbReference>
<keyword evidence="13" id="KW-1185">Reference proteome</keyword>
<dbReference type="PANTHER" id="PTHR15740:SF2">
    <property type="entry name" value="ACTIVITY-DEPENDENT NEUROPROTECTOR HOMEOBOX PROTEIN 2"/>
    <property type="match status" value="1"/>
</dbReference>
<keyword evidence="3 10" id="KW-0863">Zinc-finger</keyword>
<evidence type="ECO:0000256" key="3">
    <source>
        <dbReference type="ARBA" id="ARBA00022771"/>
    </source>
</evidence>